<feature type="compositionally biased region" description="Basic and acidic residues" evidence="1">
    <location>
        <begin position="38"/>
        <end position="64"/>
    </location>
</feature>
<organism evidence="2 3">
    <name type="scientific">Aureliella helgolandensis</name>
    <dbReference type="NCBI Taxonomy" id="2527968"/>
    <lineage>
        <taxon>Bacteria</taxon>
        <taxon>Pseudomonadati</taxon>
        <taxon>Planctomycetota</taxon>
        <taxon>Planctomycetia</taxon>
        <taxon>Pirellulales</taxon>
        <taxon>Pirellulaceae</taxon>
        <taxon>Aureliella</taxon>
    </lineage>
</organism>
<dbReference type="AlphaFoldDB" id="A0A518G799"/>
<evidence type="ECO:0008006" key="4">
    <source>
        <dbReference type="Google" id="ProtNLM"/>
    </source>
</evidence>
<dbReference type="Gene3D" id="3.30.70.100">
    <property type="match status" value="1"/>
</dbReference>
<protein>
    <recommendedName>
        <fullName evidence="4">Heavy-metal-associated domain protein</fullName>
    </recommendedName>
</protein>
<proteinExistence type="predicted"/>
<feature type="compositionally biased region" description="Low complexity" evidence="1">
    <location>
        <begin position="23"/>
        <end position="37"/>
    </location>
</feature>
<dbReference type="RefSeq" id="WP_197356783.1">
    <property type="nucleotide sequence ID" value="NZ_CP036298.1"/>
</dbReference>
<evidence type="ECO:0000256" key="1">
    <source>
        <dbReference type="SAM" id="MobiDB-lite"/>
    </source>
</evidence>
<dbReference type="PROSITE" id="PS51257">
    <property type="entry name" value="PROKAR_LIPOPROTEIN"/>
    <property type="match status" value="1"/>
</dbReference>
<dbReference type="KEGG" id="ahel:Q31a_27690"/>
<dbReference type="Proteomes" id="UP000318017">
    <property type="component" value="Chromosome"/>
</dbReference>
<keyword evidence="3" id="KW-1185">Reference proteome</keyword>
<reference evidence="2 3" key="1">
    <citation type="submission" date="2019-02" db="EMBL/GenBank/DDBJ databases">
        <title>Deep-cultivation of Planctomycetes and their phenomic and genomic characterization uncovers novel biology.</title>
        <authorList>
            <person name="Wiegand S."/>
            <person name="Jogler M."/>
            <person name="Boedeker C."/>
            <person name="Pinto D."/>
            <person name="Vollmers J."/>
            <person name="Rivas-Marin E."/>
            <person name="Kohn T."/>
            <person name="Peeters S.H."/>
            <person name="Heuer A."/>
            <person name="Rast P."/>
            <person name="Oberbeckmann S."/>
            <person name="Bunk B."/>
            <person name="Jeske O."/>
            <person name="Meyerdierks A."/>
            <person name="Storesund J.E."/>
            <person name="Kallscheuer N."/>
            <person name="Luecker S."/>
            <person name="Lage O.M."/>
            <person name="Pohl T."/>
            <person name="Merkel B.J."/>
            <person name="Hornburger P."/>
            <person name="Mueller R.-W."/>
            <person name="Bruemmer F."/>
            <person name="Labrenz M."/>
            <person name="Spormann A.M."/>
            <person name="Op den Camp H."/>
            <person name="Overmann J."/>
            <person name="Amann R."/>
            <person name="Jetten M.S.M."/>
            <person name="Mascher T."/>
            <person name="Medema M.H."/>
            <person name="Devos D.P."/>
            <person name="Kaster A.-K."/>
            <person name="Ovreas L."/>
            <person name="Rohde M."/>
            <person name="Galperin M.Y."/>
            <person name="Jogler C."/>
        </authorList>
    </citation>
    <scope>NUCLEOTIDE SEQUENCE [LARGE SCALE GENOMIC DNA]</scope>
    <source>
        <strain evidence="2 3">Q31a</strain>
    </source>
</reference>
<accession>A0A518G799</accession>
<feature type="region of interest" description="Disordered" evidence="1">
    <location>
        <begin position="21"/>
        <end position="82"/>
    </location>
</feature>
<evidence type="ECO:0000313" key="2">
    <source>
        <dbReference type="EMBL" id="QDV24451.1"/>
    </source>
</evidence>
<name>A0A518G799_9BACT</name>
<gene>
    <name evidence="2" type="ORF">Q31a_27690</name>
</gene>
<evidence type="ECO:0000313" key="3">
    <source>
        <dbReference type="Proteomes" id="UP000318017"/>
    </source>
</evidence>
<sequence length="169" mass="18112">MRLIAWSLMIVSALALGCDKPQETIPTITPSSSGTSESGDHGHEHAEGEEHAHEEGEEHAHEEGEEHSEETPAAEDGAANGQAEVIRFVADKKLEVPTMMCPYSCWPRVKETLAAQPGVEAVQLAEQPAGTEEGEIKERVVELKLSGDFDAEAAVAALSKIDFEANVVN</sequence>
<dbReference type="EMBL" id="CP036298">
    <property type="protein sequence ID" value="QDV24451.1"/>
    <property type="molecule type" value="Genomic_DNA"/>
</dbReference>